<evidence type="ECO:0000259" key="2">
    <source>
        <dbReference type="Pfam" id="PF01970"/>
    </source>
</evidence>
<dbReference type="EMBL" id="LHYG01000005">
    <property type="protein sequence ID" value="KXB06357.1"/>
    <property type="molecule type" value="Genomic_DNA"/>
</dbReference>
<evidence type="ECO:0000313" key="3">
    <source>
        <dbReference type="EMBL" id="KXB06357.1"/>
    </source>
</evidence>
<comment type="caution">
    <text evidence="3">The sequence shown here is derived from an EMBL/GenBank/DDBJ whole genome shotgun (WGS) entry which is preliminary data.</text>
</comment>
<feature type="transmembrane region" description="Helical" evidence="1">
    <location>
        <begin position="45"/>
        <end position="64"/>
    </location>
</feature>
<feature type="transmembrane region" description="Helical" evidence="1">
    <location>
        <begin position="95"/>
        <end position="116"/>
    </location>
</feature>
<feature type="transmembrane region" description="Helical" evidence="1">
    <location>
        <begin position="344"/>
        <end position="377"/>
    </location>
</feature>
<protein>
    <recommendedName>
        <fullName evidence="2">DUF112 domain-containing protein</fullName>
    </recommendedName>
</protein>
<accession>A0A133VIW5</accession>
<reference evidence="3 4" key="1">
    <citation type="journal article" date="2016" name="Sci. Rep.">
        <title>Metabolic traits of an uncultured archaeal lineage -MSBL1- from brine pools of the Red Sea.</title>
        <authorList>
            <person name="Mwirichia R."/>
            <person name="Alam I."/>
            <person name="Rashid M."/>
            <person name="Vinu M."/>
            <person name="Ba-Alawi W."/>
            <person name="Anthony Kamau A."/>
            <person name="Kamanda Ngugi D."/>
            <person name="Goker M."/>
            <person name="Klenk H.P."/>
            <person name="Bajic V."/>
            <person name="Stingl U."/>
        </authorList>
    </citation>
    <scope>NUCLEOTIDE SEQUENCE [LARGE SCALE GENOMIC DNA]</scope>
    <source>
        <strain evidence="3">SCGC-AAA382F02</strain>
    </source>
</reference>
<evidence type="ECO:0000256" key="1">
    <source>
        <dbReference type="SAM" id="Phobius"/>
    </source>
</evidence>
<keyword evidence="1" id="KW-0812">Transmembrane</keyword>
<feature type="transmembrane region" description="Helical" evidence="1">
    <location>
        <begin position="305"/>
        <end position="324"/>
    </location>
</feature>
<feature type="transmembrane region" description="Helical" evidence="1">
    <location>
        <begin position="5"/>
        <end position="25"/>
    </location>
</feature>
<evidence type="ECO:0000313" key="4">
    <source>
        <dbReference type="Proteomes" id="UP000070491"/>
    </source>
</evidence>
<keyword evidence="4" id="KW-1185">Reference proteome</keyword>
<feature type="domain" description="DUF112" evidence="2">
    <location>
        <begin position="5"/>
        <end position="387"/>
    </location>
</feature>
<feature type="transmembrane region" description="Helical" evidence="1">
    <location>
        <begin position="223"/>
        <end position="241"/>
    </location>
</feature>
<dbReference type="InterPro" id="IPR002823">
    <property type="entry name" value="DUF112_TM"/>
</dbReference>
<feature type="transmembrane region" description="Helical" evidence="1">
    <location>
        <begin position="261"/>
        <end position="284"/>
    </location>
</feature>
<dbReference type="AlphaFoldDB" id="A0A133VIW5"/>
<dbReference type="Proteomes" id="UP000070491">
    <property type="component" value="Unassembled WGS sequence"/>
</dbReference>
<dbReference type="Pfam" id="PF01970">
    <property type="entry name" value="TctA"/>
    <property type="match status" value="1"/>
</dbReference>
<feature type="transmembrane region" description="Helical" evidence="1">
    <location>
        <begin position="128"/>
        <end position="146"/>
    </location>
</feature>
<keyword evidence="1" id="KW-1133">Transmembrane helix</keyword>
<name>A0A133VIW5_9EURY</name>
<gene>
    <name evidence="3" type="ORF">AKJ53_00625</name>
</gene>
<sequence>MIEYLILAALGIGLGTFTGLIPGVHVNNIAPLLVGLTAGSTLGPYQAISLIVAMMLTHTFLDFIPSTFLGVPNKDTALSVLPAHKLVLKGEGYEVIKLTALGSLGALIVSVGLAGISTPVMGPMYESINPQMHWLLLGIVVIMLFLEKNWKKSLAAAGVFLLSGILGLLVLNTNLGNGEGALMPLLGGLFGMSVLLVSMNSGNAPPKQKFSENPIEIKSNIKPIFTGASAGFLTGIIPGVGPAQGTVLSQAATDSENTEDFLIGVSGVNTAKALLSFVALYAIGRPRSGAAVAVNDIMNVGINELLFLMGIALFSGGIASILHLEIGKLAAKHIRKFPYKWMCLGVMGSIIAFSVYYAGIWGIPILATATFVGLLPATLKIKRTHCMGVLILPVILYFAGLENLLLGFMGLG</sequence>
<organism evidence="3 4">
    <name type="scientific">candidate division MSBL1 archaeon SCGC-AAA382F02</name>
    <dbReference type="NCBI Taxonomy" id="1698282"/>
    <lineage>
        <taxon>Archaea</taxon>
        <taxon>Methanobacteriati</taxon>
        <taxon>Methanobacteriota</taxon>
        <taxon>candidate division MSBL1</taxon>
    </lineage>
</organism>
<dbReference type="PANTHER" id="PTHR42204:SF1">
    <property type="entry name" value="INTEGRAL MEMBRANE PROTEIN"/>
    <property type="match status" value="1"/>
</dbReference>
<keyword evidence="1" id="KW-0472">Membrane</keyword>
<feature type="transmembrane region" description="Helical" evidence="1">
    <location>
        <begin position="181"/>
        <end position="202"/>
    </location>
</feature>
<feature type="transmembrane region" description="Helical" evidence="1">
    <location>
        <begin position="389"/>
        <end position="411"/>
    </location>
</feature>
<feature type="transmembrane region" description="Helical" evidence="1">
    <location>
        <begin position="153"/>
        <end position="175"/>
    </location>
</feature>
<dbReference type="PANTHER" id="PTHR42204">
    <property type="entry name" value="INTEGRAL MEMBRANE PROTEIN"/>
    <property type="match status" value="1"/>
</dbReference>
<proteinExistence type="predicted"/>